<feature type="region of interest" description="Disordered" evidence="7">
    <location>
        <begin position="940"/>
        <end position="963"/>
    </location>
</feature>
<keyword evidence="4" id="KW-0812">Transmembrane</keyword>
<evidence type="ECO:0000256" key="2">
    <source>
        <dbReference type="ARBA" id="ARBA00022448"/>
    </source>
</evidence>
<evidence type="ECO:0000256" key="6">
    <source>
        <dbReference type="ARBA" id="ARBA00023237"/>
    </source>
</evidence>
<keyword evidence="3" id="KW-1134">Transmembrane beta strand</keyword>
<feature type="chain" id="PRO_5003597320" evidence="8">
    <location>
        <begin position="26"/>
        <end position="1066"/>
    </location>
</feature>
<gene>
    <name evidence="10" type="ORF">HGMM_F10C03C27</name>
</gene>
<feature type="region of interest" description="Disordered" evidence="7">
    <location>
        <begin position="324"/>
        <end position="347"/>
    </location>
</feature>
<keyword evidence="10" id="KW-0675">Receptor</keyword>
<keyword evidence="2" id="KW-0813">Transport</keyword>
<dbReference type="SUPFAM" id="SSF56935">
    <property type="entry name" value="Porins"/>
    <property type="match status" value="1"/>
</dbReference>
<comment type="subcellular location">
    <subcellularLocation>
        <location evidence="1">Cell outer membrane</location>
        <topology evidence="1">Multi-pass membrane protein</topology>
    </subcellularLocation>
</comment>
<keyword evidence="5" id="KW-0472">Membrane</keyword>
<evidence type="ECO:0000256" key="4">
    <source>
        <dbReference type="ARBA" id="ARBA00022692"/>
    </source>
</evidence>
<evidence type="ECO:0000256" key="7">
    <source>
        <dbReference type="SAM" id="MobiDB-lite"/>
    </source>
</evidence>
<evidence type="ECO:0000256" key="8">
    <source>
        <dbReference type="SAM" id="SignalP"/>
    </source>
</evidence>
<sequence>MNRHSLLLILLALPVCSAASQTTVASLTGIVRDPNGAVVPGVTITVRNVRTNETRTVQSDENGLYRVLNLLPGEYALRAEMAGFRPFAQSGIILEVAQAARLDIVLQPGEVREEVVVVAQVPLVNTENANIGAVINRREVLELPLNGRQYLQLAYLVPGASPAIKAHVTLRGSGPNNIGLQLSGGRASNNSYLIDGIESSGFRFRNTSLQPSIEMVQEFRVQTSPYDPQYGFFSNGQVNVATKSGTNELHGNVFEFLRNDVLDARNFFDFQEPPPFRRNQFGWTLGGPVVKNRTFFFSSMEWLRHRRGVTATAQVPTAAERAGDFSADPRPVLDPQTGQPFPNNRIPPERISPIARTLVALYPLPNAPFQRPNFVNFQSRRLDGDLFNIRVDHQVSDRWRLFARYTWSDTDDFTPSAIPRFGLFNELTVQNVAIVNTYTFRPTLLAELRLGYNRERALNTSEQVGKFRGTQQLGIQGLPPLPPELDGYPSVSISGFATLGDLSFAPEQRVENSEQIVGNVTAIRGKHTFRWGFDVRPLQFNNVSVLAFNRGVFTFTNFLTGASTGLPEFLLGLPQVAQRTRGVPRADARSTLFAFYFGDDLKLTPRFTLNYGIRYELYQPFVDKQNRMSVFVPDGYVDPPRPGQILIAGDPNNGFRGRRNRSLYPYTTRNWGPRLGLAFDLTGKGTTVLRTGYGIYYNLALWNGIFLAWNNIPFRVDETFRANPGIGLLLRFEAPFPEGRVAGVPGGRNLAVDFTDGYVQQWSFGMQHQLVPDLMLDLSYVGSKGTNLDNIKWVNQGAVPGTPKAPYFRPFPNWGTFLTTFSHANSSYHALQLHVQKRLSRGFLLMGSYTYAHSIDDSPGAVGGGSEQFFPQDPRNLRAERAHSDYDQRHRATFTGIYELPIGPGRRYLSNVSGVLGKLIGGWQVGGIWTLASGSPWTPRVSGDRSLTGGLTDRPNRLRDGNLPANQRRRERWFDTGAFQLPPVGEFGNSGRNVIVGPGFNAFDFSILKKTAITETTSLEFRFEAFNLFNRTNFGGPGITVGTPLFGVITSAFDPRILQFGVKVFF</sequence>
<evidence type="ECO:0000256" key="1">
    <source>
        <dbReference type="ARBA" id="ARBA00004571"/>
    </source>
</evidence>
<dbReference type="PANTHER" id="PTHR30069">
    <property type="entry name" value="TONB-DEPENDENT OUTER MEMBRANE RECEPTOR"/>
    <property type="match status" value="1"/>
</dbReference>
<dbReference type="EMBL" id="AP011669">
    <property type="protein sequence ID" value="BAL53859.1"/>
    <property type="molecule type" value="Genomic_DNA"/>
</dbReference>
<organism evidence="10">
    <name type="scientific">uncultured Acidobacteriota bacterium</name>
    <dbReference type="NCBI Taxonomy" id="171953"/>
    <lineage>
        <taxon>Bacteria</taxon>
        <taxon>Pseudomonadati</taxon>
        <taxon>Acidobacteriota</taxon>
        <taxon>environmental samples</taxon>
    </lineage>
</organism>
<protein>
    <submittedName>
        <fullName evidence="10">TonB-dependent receptor</fullName>
    </submittedName>
</protein>
<dbReference type="InterPro" id="IPR057601">
    <property type="entry name" value="Oar-like_b-barrel"/>
</dbReference>
<dbReference type="InterPro" id="IPR008969">
    <property type="entry name" value="CarboxyPept-like_regulatory"/>
</dbReference>
<accession>H5SCH3</accession>
<dbReference type="GO" id="GO:0015344">
    <property type="term" value="F:siderophore uptake transmembrane transporter activity"/>
    <property type="evidence" value="ECO:0007669"/>
    <property type="project" value="TreeGrafter"/>
</dbReference>
<keyword evidence="6" id="KW-0998">Cell outer membrane</keyword>
<feature type="signal peptide" evidence="8">
    <location>
        <begin position="1"/>
        <end position="25"/>
    </location>
</feature>
<keyword evidence="8" id="KW-0732">Signal</keyword>
<evidence type="ECO:0000259" key="9">
    <source>
        <dbReference type="Pfam" id="PF25183"/>
    </source>
</evidence>
<proteinExistence type="predicted"/>
<dbReference type="AlphaFoldDB" id="H5SCH3"/>
<evidence type="ECO:0000256" key="5">
    <source>
        <dbReference type="ARBA" id="ARBA00023136"/>
    </source>
</evidence>
<reference evidence="10" key="2">
    <citation type="journal article" date="2012" name="PLoS ONE">
        <title>A Deeply Branching Thermophilic Bacterium with an Ancient Acetyl-CoA Pathway Dominates a Subsurface Ecosystem.</title>
        <authorList>
            <person name="Takami H."/>
            <person name="Noguchi H."/>
            <person name="Takaki Y."/>
            <person name="Uchiyama I."/>
            <person name="Toyoda A."/>
            <person name="Nishi S."/>
            <person name="Chee G.-J."/>
            <person name="Arai W."/>
            <person name="Nunoura T."/>
            <person name="Itoh T."/>
            <person name="Hattori M."/>
            <person name="Takai K."/>
        </authorList>
    </citation>
    <scope>NUCLEOTIDE SEQUENCE</scope>
</reference>
<dbReference type="Gene3D" id="2.60.40.1120">
    <property type="entry name" value="Carboxypeptidase-like, regulatory domain"/>
    <property type="match status" value="1"/>
</dbReference>
<feature type="domain" description="TonB-dependent transporter Oar-like beta-barrel" evidence="9">
    <location>
        <begin position="241"/>
        <end position="1059"/>
    </location>
</feature>
<dbReference type="GO" id="GO:0009279">
    <property type="term" value="C:cell outer membrane"/>
    <property type="evidence" value="ECO:0007669"/>
    <property type="project" value="UniProtKB-SubCell"/>
</dbReference>
<reference evidence="10" key="1">
    <citation type="journal article" date="2005" name="Environ. Microbiol.">
        <title>Genetic and functional properties of uncultivated thermophilic crenarchaeotes from a subsurface gold mine as revealed by analysis of genome fragments.</title>
        <authorList>
            <person name="Nunoura T."/>
            <person name="Hirayama H."/>
            <person name="Takami H."/>
            <person name="Oida H."/>
            <person name="Nishi S."/>
            <person name="Shimamura S."/>
            <person name="Suzuki Y."/>
            <person name="Inagaki F."/>
            <person name="Takai K."/>
            <person name="Nealson K.H."/>
            <person name="Horikoshi K."/>
        </authorList>
    </citation>
    <scope>NUCLEOTIDE SEQUENCE</scope>
</reference>
<dbReference type="InterPro" id="IPR039426">
    <property type="entry name" value="TonB-dep_rcpt-like"/>
</dbReference>
<dbReference type="Gene3D" id="2.40.170.20">
    <property type="entry name" value="TonB-dependent receptor, beta-barrel domain"/>
    <property type="match status" value="1"/>
</dbReference>
<dbReference type="Pfam" id="PF13620">
    <property type="entry name" value="CarboxypepD_reg"/>
    <property type="match status" value="1"/>
</dbReference>
<dbReference type="PANTHER" id="PTHR30069:SF46">
    <property type="entry name" value="OAR PROTEIN"/>
    <property type="match status" value="1"/>
</dbReference>
<dbReference type="Pfam" id="PF25183">
    <property type="entry name" value="OMP_b-brl_4"/>
    <property type="match status" value="1"/>
</dbReference>
<evidence type="ECO:0000256" key="3">
    <source>
        <dbReference type="ARBA" id="ARBA00022452"/>
    </source>
</evidence>
<dbReference type="GO" id="GO:0044718">
    <property type="term" value="P:siderophore transmembrane transport"/>
    <property type="evidence" value="ECO:0007669"/>
    <property type="project" value="TreeGrafter"/>
</dbReference>
<dbReference type="InterPro" id="IPR036942">
    <property type="entry name" value="Beta-barrel_TonB_sf"/>
</dbReference>
<dbReference type="SUPFAM" id="SSF49464">
    <property type="entry name" value="Carboxypeptidase regulatory domain-like"/>
    <property type="match status" value="1"/>
</dbReference>
<evidence type="ECO:0000313" key="10">
    <source>
        <dbReference type="EMBL" id="BAL53859.1"/>
    </source>
</evidence>
<name>H5SCH3_9BACT</name>